<evidence type="ECO:0000313" key="1">
    <source>
        <dbReference type="EMBL" id="GIZ41102.1"/>
    </source>
</evidence>
<reference evidence="1 2" key="1">
    <citation type="submission" date="2021-01" db="EMBL/GenBank/DDBJ databases">
        <title>Cercospora kikuchii MAFF 305040 whole genome shotgun sequence.</title>
        <authorList>
            <person name="Kashiwa T."/>
            <person name="Suzuki T."/>
        </authorList>
    </citation>
    <scope>NUCLEOTIDE SEQUENCE [LARGE SCALE GENOMIC DNA]</scope>
    <source>
        <strain evidence="1 2">MAFF 305040</strain>
    </source>
</reference>
<proteinExistence type="predicted"/>
<evidence type="ECO:0000313" key="2">
    <source>
        <dbReference type="Proteomes" id="UP000825890"/>
    </source>
</evidence>
<sequence>MANSSVDGCTLRERLDELAPELWKMIYDFTFTADTKVRLYNRDPGSKYGHGLTLAMFREATKAYSEEVVTINEIPHLLHVDRASREKFAQSFYGNPDSLFVVSLGSIPGENTHLKLVKDLRVGVGRYGDGVLDRYWRRVVVERTGRPEQSIPFIDCEDIEALLEERAAVADEQHA</sequence>
<keyword evidence="2" id="KW-1185">Reference proteome</keyword>
<dbReference type="Proteomes" id="UP000825890">
    <property type="component" value="Unassembled WGS sequence"/>
</dbReference>
<dbReference type="AlphaFoldDB" id="A0A9P3FEL2"/>
<dbReference type="GeneID" id="68289993"/>
<gene>
    <name evidence="1" type="ORF">CKM354_000441800</name>
</gene>
<dbReference type="OrthoDB" id="3649152at2759"/>
<organism evidence="1 2">
    <name type="scientific">Cercospora kikuchii</name>
    <dbReference type="NCBI Taxonomy" id="84275"/>
    <lineage>
        <taxon>Eukaryota</taxon>
        <taxon>Fungi</taxon>
        <taxon>Dikarya</taxon>
        <taxon>Ascomycota</taxon>
        <taxon>Pezizomycotina</taxon>
        <taxon>Dothideomycetes</taxon>
        <taxon>Dothideomycetidae</taxon>
        <taxon>Mycosphaerellales</taxon>
        <taxon>Mycosphaerellaceae</taxon>
        <taxon>Cercospora</taxon>
    </lineage>
</organism>
<dbReference type="EMBL" id="BOLY01000003">
    <property type="protein sequence ID" value="GIZ41102.1"/>
    <property type="molecule type" value="Genomic_DNA"/>
</dbReference>
<dbReference type="RefSeq" id="XP_044655589.1">
    <property type="nucleotide sequence ID" value="XM_044799654.1"/>
</dbReference>
<protein>
    <submittedName>
        <fullName evidence="1">Uncharacterized protein</fullName>
    </submittedName>
</protein>
<name>A0A9P3FEL2_9PEZI</name>
<comment type="caution">
    <text evidence="1">The sequence shown here is derived from an EMBL/GenBank/DDBJ whole genome shotgun (WGS) entry which is preliminary data.</text>
</comment>
<accession>A0A9P3FEL2</accession>